<feature type="transmembrane region" description="Helical" evidence="9">
    <location>
        <begin position="78"/>
        <end position="102"/>
    </location>
</feature>
<evidence type="ECO:0000256" key="4">
    <source>
        <dbReference type="ARBA" id="ARBA00022475"/>
    </source>
</evidence>
<evidence type="ECO:0000256" key="7">
    <source>
        <dbReference type="ARBA" id="ARBA00022989"/>
    </source>
</evidence>
<evidence type="ECO:0000256" key="8">
    <source>
        <dbReference type="ARBA" id="ARBA00023136"/>
    </source>
</evidence>
<feature type="transmembrane region" description="Helical" evidence="9">
    <location>
        <begin position="187"/>
        <end position="211"/>
    </location>
</feature>
<feature type="domain" description="ABC transmembrane type-2" evidence="11">
    <location>
        <begin position="79"/>
        <end position="298"/>
    </location>
</feature>
<dbReference type="PANTHER" id="PTHR30413:SF8">
    <property type="entry name" value="TRANSPORT PERMEASE PROTEIN"/>
    <property type="match status" value="1"/>
</dbReference>
<sequence length="306" mass="34331">MDRVNANPLLKPNCQGDTANSPLTLETINQMSPTAKQSTIIEPPRGWLKLNLGEIWRYRDLLYLLARRDISTRFRQSVIGYGWAILRPLLTAAIFTLVFSVFVKVETEVPYPIFAFAGLMPWLYFANSLTDVTSSIVGGGPLLTKVYFPRLVLPLAKIGVGLVELALQFLVLFGLLIYYSYAPGWQILLVPVFVLVTVVTALAFGIWLTALNVKYRDVGMAVPFLIQIWMYLCPIVYPITMVPEQFRTIYAINPMVGVIEGFRWALLGTQHPNWTMVGVSLAVMSVILITGVAYFRKVETSFADII</sequence>
<keyword evidence="8 9" id="KW-0472">Membrane</keyword>
<dbReference type="InterPro" id="IPR047817">
    <property type="entry name" value="ABC2_TM_bact-type"/>
</dbReference>
<feature type="transmembrane region" description="Helical" evidence="9">
    <location>
        <begin position="274"/>
        <end position="295"/>
    </location>
</feature>
<evidence type="ECO:0000256" key="10">
    <source>
        <dbReference type="SAM" id="MobiDB-lite"/>
    </source>
</evidence>
<name>A0ABX5XML8_9BACT</name>
<evidence type="ECO:0000256" key="5">
    <source>
        <dbReference type="ARBA" id="ARBA00022519"/>
    </source>
</evidence>
<comment type="similarity">
    <text evidence="2 9">Belongs to the ABC-2 integral membrane protein family.</text>
</comment>
<proteinExistence type="inferred from homology"/>
<evidence type="ECO:0000256" key="1">
    <source>
        <dbReference type="ARBA" id="ARBA00004429"/>
    </source>
</evidence>
<dbReference type="EMBL" id="CP036432">
    <property type="protein sequence ID" value="QDV83007.1"/>
    <property type="molecule type" value="Genomic_DNA"/>
</dbReference>
<keyword evidence="3 9" id="KW-0813">Transport</keyword>
<evidence type="ECO:0000256" key="6">
    <source>
        <dbReference type="ARBA" id="ARBA00022692"/>
    </source>
</evidence>
<comment type="caution">
    <text evidence="9">Lacks conserved residue(s) required for the propagation of feature annotation.</text>
</comment>
<keyword evidence="6 9" id="KW-0812">Transmembrane</keyword>
<comment type="subcellular location">
    <subcellularLocation>
        <location evidence="1">Cell inner membrane</location>
        <topology evidence="1">Multi-pass membrane protein</topology>
    </subcellularLocation>
    <subcellularLocation>
        <location evidence="9">Cell membrane</location>
        <topology evidence="9">Multi-pass membrane protein</topology>
    </subcellularLocation>
</comment>
<evidence type="ECO:0000256" key="9">
    <source>
        <dbReference type="RuleBase" id="RU361157"/>
    </source>
</evidence>
<evidence type="ECO:0000256" key="2">
    <source>
        <dbReference type="ARBA" id="ARBA00007783"/>
    </source>
</evidence>
<dbReference type="PROSITE" id="PS51012">
    <property type="entry name" value="ABC_TM2"/>
    <property type="match status" value="1"/>
</dbReference>
<feature type="transmembrane region" description="Helical" evidence="9">
    <location>
        <begin position="218"/>
        <end position="237"/>
    </location>
</feature>
<evidence type="ECO:0000256" key="3">
    <source>
        <dbReference type="ARBA" id="ARBA00022448"/>
    </source>
</evidence>
<keyword evidence="7 9" id="KW-1133">Transmembrane helix</keyword>
<feature type="region of interest" description="Disordered" evidence="10">
    <location>
        <begin position="1"/>
        <end position="21"/>
    </location>
</feature>
<reference evidence="12 13" key="1">
    <citation type="submission" date="2019-02" db="EMBL/GenBank/DDBJ databases">
        <title>Deep-cultivation of Planctomycetes and their phenomic and genomic characterization uncovers novel biology.</title>
        <authorList>
            <person name="Wiegand S."/>
            <person name="Jogler M."/>
            <person name="Boedeker C."/>
            <person name="Pinto D."/>
            <person name="Vollmers J."/>
            <person name="Rivas-Marin E."/>
            <person name="Kohn T."/>
            <person name="Peeters S.H."/>
            <person name="Heuer A."/>
            <person name="Rast P."/>
            <person name="Oberbeckmann S."/>
            <person name="Bunk B."/>
            <person name="Jeske O."/>
            <person name="Meyerdierks A."/>
            <person name="Storesund J.E."/>
            <person name="Kallscheuer N."/>
            <person name="Luecker S."/>
            <person name="Lage O.M."/>
            <person name="Pohl T."/>
            <person name="Merkel B.J."/>
            <person name="Hornburger P."/>
            <person name="Mueller R.-W."/>
            <person name="Bruemmer F."/>
            <person name="Labrenz M."/>
            <person name="Spormann A.M."/>
            <person name="Op den Camp H."/>
            <person name="Overmann J."/>
            <person name="Amann R."/>
            <person name="Jetten M.S.M."/>
            <person name="Mascher T."/>
            <person name="Medema M.H."/>
            <person name="Devos D.P."/>
            <person name="Kaster A.-K."/>
            <person name="Ovreas L."/>
            <person name="Rohde M."/>
            <person name="Galperin M.Y."/>
            <person name="Jogler C."/>
        </authorList>
    </citation>
    <scope>NUCLEOTIDE SEQUENCE [LARGE SCALE GENOMIC DNA]</scope>
    <source>
        <strain evidence="12 13">TBK1r</strain>
    </source>
</reference>
<evidence type="ECO:0000313" key="13">
    <source>
        <dbReference type="Proteomes" id="UP000318081"/>
    </source>
</evidence>
<gene>
    <name evidence="12" type="primary">tagG_2</name>
    <name evidence="12" type="ORF">TBK1r_19400</name>
</gene>
<keyword evidence="13" id="KW-1185">Reference proteome</keyword>
<dbReference type="Proteomes" id="UP000318081">
    <property type="component" value="Chromosome"/>
</dbReference>
<accession>A0ABX5XML8</accession>
<evidence type="ECO:0000259" key="11">
    <source>
        <dbReference type="PROSITE" id="PS51012"/>
    </source>
</evidence>
<evidence type="ECO:0000313" key="12">
    <source>
        <dbReference type="EMBL" id="QDV83007.1"/>
    </source>
</evidence>
<dbReference type="InterPro" id="IPR000412">
    <property type="entry name" value="ABC_2_transport"/>
</dbReference>
<dbReference type="PRINTS" id="PR00164">
    <property type="entry name" value="ABC2TRNSPORT"/>
</dbReference>
<organism evidence="12 13">
    <name type="scientific">Stieleria magnilauensis</name>
    <dbReference type="NCBI Taxonomy" id="2527963"/>
    <lineage>
        <taxon>Bacteria</taxon>
        <taxon>Pseudomonadati</taxon>
        <taxon>Planctomycetota</taxon>
        <taxon>Planctomycetia</taxon>
        <taxon>Pirellulales</taxon>
        <taxon>Pirellulaceae</taxon>
        <taxon>Stieleria</taxon>
    </lineage>
</organism>
<protein>
    <recommendedName>
        <fullName evidence="9">Transport permease protein</fullName>
    </recommendedName>
</protein>
<keyword evidence="5" id="KW-0997">Cell inner membrane</keyword>
<dbReference type="InterPro" id="IPR013525">
    <property type="entry name" value="ABC2_TM"/>
</dbReference>
<dbReference type="PANTHER" id="PTHR30413">
    <property type="entry name" value="INNER MEMBRANE TRANSPORT PERMEASE"/>
    <property type="match status" value="1"/>
</dbReference>
<dbReference type="Pfam" id="PF01061">
    <property type="entry name" value="ABC2_membrane"/>
    <property type="match status" value="1"/>
</dbReference>
<feature type="transmembrane region" description="Helical" evidence="9">
    <location>
        <begin position="155"/>
        <end position="181"/>
    </location>
</feature>
<keyword evidence="4 9" id="KW-1003">Cell membrane</keyword>